<keyword evidence="1" id="KW-1133">Transmembrane helix</keyword>
<keyword evidence="1" id="KW-0472">Membrane</keyword>
<name>A0A150WSQ1_BDEBC</name>
<evidence type="ECO:0000313" key="4">
    <source>
        <dbReference type="Proteomes" id="UP000075320"/>
    </source>
</evidence>
<organism evidence="3 4">
    <name type="scientific">Bdellovibrio bacteriovorus</name>
    <dbReference type="NCBI Taxonomy" id="959"/>
    <lineage>
        <taxon>Bacteria</taxon>
        <taxon>Pseudomonadati</taxon>
        <taxon>Bdellovibrionota</taxon>
        <taxon>Bdellovibrionia</taxon>
        <taxon>Bdellovibrionales</taxon>
        <taxon>Pseudobdellovibrionaceae</taxon>
        <taxon>Bdellovibrio</taxon>
    </lineage>
</organism>
<feature type="transmembrane region" description="Helical" evidence="1">
    <location>
        <begin position="139"/>
        <end position="156"/>
    </location>
</feature>
<feature type="transmembrane region" description="Helical" evidence="1">
    <location>
        <begin position="168"/>
        <end position="184"/>
    </location>
</feature>
<dbReference type="EMBL" id="LUKE01000001">
    <property type="protein sequence ID" value="KYG67418.1"/>
    <property type="molecule type" value="Genomic_DNA"/>
</dbReference>
<keyword evidence="4" id="KW-1185">Reference proteome</keyword>
<dbReference type="Proteomes" id="UP000075320">
    <property type="component" value="Unassembled WGS sequence"/>
</dbReference>
<sequence>MKFLAAILALTFSLQAFAQERELEYEGAANWNDFRKYVLTQQELDQQKGLGYIISGTVAAVGGAIGFYQSEEVFSRTAFAITSNIGLAAIGVGASYYWTGSSVDSFFYAIDGSSLSLAEKNEVLQRYLDKEREEKENRRWIRVVTYGLIAAANLYSASQEKSADVQSVFYFLAGANALLAVSYSF</sequence>
<dbReference type="OrthoDB" id="5293784at2"/>
<dbReference type="AlphaFoldDB" id="A0A150WSQ1"/>
<feature type="chain" id="PRO_5007573605" evidence="2">
    <location>
        <begin position="19"/>
        <end position="185"/>
    </location>
</feature>
<feature type="transmembrane region" description="Helical" evidence="1">
    <location>
        <begin position="49"/>
        <end position="67"/>
    </location>
</feature>
<evidence type="ECO:0000313" key="3">
    <source>
        <dbReference type="EMBL" id="KYG67418.1"/>
    </source>
</evidence>
<reference evidence="3 4" key="1">
    <citation type="submission" date="2016-03" db="EMBL/GenBank/DDBJ databases">
        <authorList>
            <person name="Ploux O."/>
        </authorList>
    </citation>
    <scope>NUCLEOTIDE SEQUENCE [LARGE SCALE GENOMIC DNA]</scope>
    <source>
        <strain evidence="3 4">R0</strain>
    </source>
</reference>
<proteinExistence type="predicted"/>
<keyword evidence="2" id="KW-0732">Signal</keyword>
<keyword evidence="1" id="KW-0812">Transmembrane</keyword>
<comment type="caution">
    <text evidence="3">The sequence shown here is derived from an EMBL/GenBank/DDBJ whole genome shotgun (WGS) entry which is preliminary data.</text>
</comment>
<gene>
    <name evidence="3" type="ORF">AZI86_00755</name>
</gene>
<evidence type="ECO:0000256" key="2">
    <source>
        <dbReference type="SAM" id="SignalP"/>
    </source>
</evidence>
<feature type="transmembrane region" description="Helical" evidence="1">
    <location>
        <begin position="79"/>
        <end position="98"/>
    </location>
</feature>
<accession>A0A150WSQ1</accession>
<evidence type="ECO:0000256" key="1">
    <source>
        <dbReference type="SAM" id="Phobius"/>
    </source>
</evidence>
<protein>
    <submittedName>
        <fullName evidence="3">Uncharacterized protein</fullName>
    </submittedName>
</protein>
<feature type="signal peptide" evidence="2">
    <location>
        <begin position="1"/>
        <end position="18"/>
    </location>
</feature>